<dbReference type="EMBL" id="FNGS01000009">
    <property type="protein sequence ID" value="SDM82787.1"/>
    <property type="molecule type" value="Genomic_DNA"/>
</dbReference>
<evidence type="ECO:0000313" key="2">
    <source>
        <dbReference type="Proteomes" id="UP000198901"/>
    </source>
</evidence>
<dbReference type="RefSeq" id="WP_093207819.1">
    <property type="nucleotide sequence ID" value="NZ_FNGS01000009.1"/>
</dbReference>
<reference evidence="1 2" key="1">
    <citation type="submission" date="2016-10" db="EMBL/GenBank/DDBJ databases">
        <authorList>
            <person name="de Groot N.N."/>
        </authorList>
    </citation>
    <scope>NUCLEOTIDE SEQUENCE [LARGE SCALE GENOMIC DNA]</scope>
    <source>
        <strain evidence="1 2">DSM 21668</strain>
    </source>
</reference>
<accession>A0A1G9WER9</accession>
<proteinExistence type="predicted"/>
<dbReference type="OrthoDB" id="9791270at2"/>
<sequence>MNPTTIEHRLTPLREQLIQHPLYRRLDSLESLRHFTESHIFAVWDFMSLLKALQRELTCVDVPWVPVGKPSTRYLINEIVAGEESDIDQHGVRMSHFELYLRAMQELRADTSAVVNLLTDLQSGKTVREILTQSKLPAGVAEFVGFTFEIIERNRLHELAAVFTFGREDLIPDMFVELVAGLSDRFPGQVETYQYYLERHIEVDGGHHGHLALEMVRELCGEDPVKWEEAAAAAEDALRHRIGLWTAIASGLPGKE</sequence>
<dbReference type="Pfam" id="PF11251">
    <property type="entry name" value="DUF3050"/>
    <property type="match status" value="1"/>
</dbReference>
<evidence type="ECO:0008006" key="3">
    <source>
        <dbReference type="Google" id="ProtNLM"/>
    </source>
</evidence>
<dbReference type="STRING" id="563176.SAMN04488090_4352"/>
<dbReference type="Gene3D" id="1.20.910.10">
    <property type="entry name" value="Heme oxygenase-like"/>
    <property type="match status" value="1"/>
</dbReference>
<dbReference type="InterPro" id="IPR024423">
    <property type="entry name" value="DUF3050"/>
</dbReference>
<dbReference type="Proteomes" id="UP000198901">
    <property type="component" value="Unassembled WGS sequence"/>
</dbReference>
<dbReference type="InterPro" id="IPR016084">
    <property type="entry name" value="Haem_Oase-like_multi-hlx"/>
</dbReference>
<protein>
    <recommendedName>
        <fullName evidence="3">DUF3050 domain-containing protein</fullName>
    </recommendedName>
</protein>
<evidence type="ECO:0000313" key="1">
    <source>
        <dbReference type="EMBL" id="SDM82787.1"/>
    </source>
</evidence>
<dbReference type="AlphaFoldDB" id="A0A1G9WER9"/>
<organism evidence="1 2">
    <name type="scientific">Siphonobacter aquaeclarae</name>
    <dbReference type="NCBI Taxonomy" id="563176"/>
    <lineage>
        <taxon>Bacteria</taxon>
        <taxon>Pseudomonadati</taxon>
        <taxon>Bacteroidota</taxon>
        <taxon>Cytophagia</taxon>
        <taxon>Cytophagales</taxon>
        <taxon>Cytophagaceae</taxon>
        <taxon>Siphonobacter</taxon>
    </lineage>
</organism>
<name>A0A1G9WER9_9BACT</name>
<keyword evidence="2" id="KW-1185">Reference proteome</keyword>
<dbReference type="SUPFAM" id="SSF48613">
    <property type="entry name" value="Heme oxygenase-like"/>
    <property type="match status" value="1"/>
</dbReference>
<gene>
    <name evidence="1" type="ORF">SAMN04488090_4352</name>
</gene>